<feature type="compositionally biased region" description="Pro residues" evidence="1">
    <location>
        <begin position="54"/>
        <end position="64"/>
    </location>
</feature>
<protein>
    <submittedName>
        <fullName evidence="2">Uncharacterized protein</fullName>
    </submittedName>
</protein>
<comment type="caution">
    <text evidence="2">The sequence shown here is derived from an EMBL/GenBank/DDBJ whole genome shotgun (WGS) entry which is preliminary data.</text>
</comment>
<accession>A0A7C2NWX9</accession>
<sequence>MSSCPCGGASPAALLLVCGEPRVRPAVPELTALAPTVSVLERFNSSPRGLRPRPAVPPPKSLPA</sequence>
<feature type="region of interest" description="Disordered" evidence="1">
    <location>
        <begin position="44"/>
        <end position="64"/>
    </location>
</feature>
<dbReference type="AlphaFoldDB" id="A0A7C2NWX9"/>
<dbReference type="EMBL" id="DSOK01000243">
    <property type="protein sequence ID" value="HEN15450.1"/>
    <property type="molecule type" value="Genomic_DNA"/>
</dbReference>
<proteinExistence type="predicted"/>
<evidence type="ECO:0000313" key="2">
    <source>
        <dbReference type="EMBL" id="HEN15450.1"/>
    </source>
</evidence>
<name>A0A7C2NWX9_9PLAN</name>
<organism evidence="2">
    <name type="scientific">Schlesneria paludicola</name>
    <dbReference type="NCBI Taxonomy" id="360056"/>
    <lineage>
        <taxon>Bacteria</taxon>
        <taxon>Pseudomonadati</taxon>
        <taxon>Planctomycetota</taxon>
        <taxon>Planctomycetia</taxon>
        <taxon>Planctomycetales</taxon>
        <taxon>Planctomycetaceae</taxon>
        <taxon>Schlesneria</taxon>
    </lineage>
</organism>
<evidence type="ECO:0000256" key="1">
    <source>
        <dbReference type="SAM" id="MobiDB-lite"/>
    </source>
</evidence>
<gene>
    <name evidence="2" type="ORF">ENQ76_08295</name>
</gene>
<reference evidence="2" key="1">
    <citation type="journal article" date="2020" name="mSystems">
        <title>Genome- and Community-Level Interaction Insights into Carbon Utilization and Element Cycling Functions of Hydrothermarchaeota in Hydrothermal Sediment.</title>
        <authorList>
            <person name="Zhou Z."/>
            <person name="Liu Y."/>
            <person name="Xu W."/>
            <person name="Pan J."/>
            <person name="Luo Z.H."/>
            <person name="Li M."/>
        </authorList>
    </citation>
    <scope>NUCLEOTIDE SEQUENCE [LARGE SCALE GENOMIC DNA]</scope>
    <source>
        <strain evidence="2">SpSt-339</strain>
    </source>
</reference>